<proteinExistence type="predicted"/>
<dbReference type="Proteomes" id="UP000609121">
    <property type="component" value="Unassembled WGS sequence"/>
</dbReference>
<keyword evidence="2" id="KW-1133">Transmembrane helix</keyword>
<dbReference type="PANTHER" id="PTHR35342:SF5">
    <property type="entry name" value="TRICARBOXYLIC TRANSPORT PROTEIN"/>
    <property type="match status" value="1"/>
</dbReference>
<evidence type="ECO:0000313" key="4">
    <source>
        <dbReference type="EMBL" id="MBE3638821.1"/>
    </source>
</evidence>
<evidence type="ECO:0000256" key="2">
    <source>
        <dbReference type="SAM" id="Phobius"/>
    </source>
</evidence>
<feature type="region of interest" description="Disordered" evidence="1">
    <location>
        <begin position="1"/>
        <end position="21"/>
    </location>
</feature>
<dbReference type="Pfam" id="PF01970">
    <property type="entry name" value="TctA"/>
    <property type="match status" value="1"/>
</dbReference>
<evidence type="ECO:0000259" key="3">
    <source>
        <dbReference type="Pfam" id="PF01970"/>
    </source>
</evidence>
<dbReference type="PANTHER" id="PTHR35342">
    <property type="entry name" value="TRICARBOXYLIC TRANSPORT PROTEIN"/>
    <property type="match status" value="1"/>
</dbReference>
<sequence>MTAPAPPAAGTGARSFDRARPPFGPTARAWKVVAASTLIGVIAGAIPGAGGAISTFLSCDRARRMSRRPGTCGTGSPEGLIAPECSNNATAGGALIPMRTLGVPGEVAIAVLTGGLAIQGTRPGPALFDQKASLVYAIFPAFLLAGCAMFLIQLFGIRLFARILGVPMRIMMPLIMMFCMISVYGVNGAVFELGLTLGFGGMGFFLNRDGFGTAPVILGLILGR</sequence>
<organism evidence="4 5">
    <name type="scientific">Mangrovicoccus algicola</name>
    <dbReference type="NCBI Taxonomy" id="2771008"/>
    <lineage>
        <taxon>Bacteria</taxon>
        <taxon>Pseudomonadati</taxon>
        <taxon>Pseudomonadota</taxon>
        <taxon>Alphaproteobacteria</taxon>
        <taxon>Rhodobacterales</taxon>
        <taxon>Paracoccaceae</taxon>
        <taxon>Mangrovicoccus</taxon>
    </lineage>
</organism>
<protein>
    <submittedName>
        <fullName evidence="4">Tripartite tricarboxylate transporter permease</fullName>
    </submittedName>
</protein>
<reference evidence="4" key="1">
    <citation type="submission" date="2020-09" db="EMBL/GenBank/DDBJ databases">
        <title>A novel bacterium of genus Mangrovicoccus, isolated from South China Sea.</title>
        <authorList>
            <person name="Huang H."/>
            <person name="Mo K."/>
            <person name="Hu Y."/>
        </authorList>
    </citation>
    <scope>NUCLEOTIDE SEQUENCE</scope>
    <source>
        <strain evidence="4">HB182678</strain>
    </source>
</reference>
<name>A0A8J7CKH4_9RHOB</name>
<keyword evidence="2" id="KW-0812">Transmembrane</keyword>
<keyword evidence="5" id="KW-1185">Reference proteome</keyword>
<dbReference type="AlphaFoldDB" id="A0A8J7CKH4"/>
<feature type="transmembrane region" description="Helical" evidence="2">
    <location>
        <begin position="173"/>
        <end position="191"/>
    </location>
</feature>
<feature type="transmembrane region" description="Helical" evidence="2">
    <location>
        <begin position="101"/>
        <end position="118"/>
    </location>
</feature>
<dbReference type="RefSeq" id="WP_193182833.1">
    <property type="nucleotide sequence ID" value="NZ_JACVXA010000032.1"/>
</dbReference>
<accession>A0A8J7CKH4</accession>
<feature type="transmembrane region" description="Helical" evidence="2">
    <location>
        <begin position="32"/>
        <end position="59"/>
    </location>
</feature>
<keyword evidence="2" id="KW-0472">Membrane</keyword>
<comment type="caution">
    <text evidence="4">The sequence shown here is derived from an EMBL/GenBank/DDBJ whole genome shotgun (WGS) entry which is preliminary data.</text>
</comment>
<feature type="domain" description="DUF112" evidence="3">
    <location>
        <begin position="26"/>
        <end position="218"/>
    </location>
</feature>
<feature type="transmembrane region" description="Helical" evidence="2">
    <location>
        <begin position="138"/>
        <end position="161"/>
    </location>
</feature>
<dbReference type="InterPro" id="IPR002823">
    <property type="entry name" value="DUF112_TM"/>
</dbReference>
<evidence type="ECO:0000313" key="5">
    <source>
        <dbReference type="Proteomes" id="UP000609121"/>
    </source>
</evidence>
<gene>
    <name evidence="4" type="ORF">ICN82_11475</name>
</gene>
<dbReference type="EMBL" id="JACVXA010000032">
    <property type="protein sequence ID" value="MBE3638821.1"/>
    <property type="molecule type" value="Genomic_DNA"/>
</dbReference>
<evidence type="ECO:0000256" key="1">
    <source>
        <dbReference type="SAM" id="MobiDB-lite"/>
    </source>
</evidence>